<accession>A0A484LEC8</accession>
<feature type="compositionally biased region" description="Basic and acidic residues" evidence="2">
    <location>
        <begin position="238"/>
        <end position="252"/>
    </location>
</feature>
<feature type="compositionally biased region" description="Low complexity" evidence="2">
    <location>
        <begin position="69"/>
        <end position="80"/>
    </location>
</feature>
<dbReference type="GO" id="GO:0006355">
    <property type="term" value="P:regulation of DNA-templated transcription"/>
    <property type="evidence" value="ECO:0007669"/>
    <property type="project" value="InterPro"/>
</dbReference>
<dbReference type="InterPro" id="IPR007592">
    <property type="entry name" value="GEBP"/>
</dbReference>
<evidence type="ECO:0000313" key="5">
    <source>
        <dbReference type="Proteomes" id="UP000595140"/>
    </source>
</evidence>
<evidence type="ECO:0000313" key="4">
    <source>
        <dbReference type="EMBL" id="VFQ74671.1"/>
    </source>
</evidence>
<dbReference type="Proteomes" id="UP000595140">
    <property type="component" value="Unassembled WGS sequence"/>
</dbReference>
<dbReference type="Pfam" id="PF04504">
    <property type="entry name" value="GeBP-like_DBD"/>
    <property type="match status" value="1"/>
</dbReference>
<feature type="domain" description="Glabrous enhancer-binding protein-like DBD" evidence="3">
    <location>
        <begin position="135"/>
        <end position="220"/>
    </location>
</feature>
<comment type="similarity">
    <text evidence="1">Belongs to the GeBP family.</text>
</comment>
<dbReference type="GO" id="GO:0005634">
    <property type="term" value="C:nucleus"/>
    <property type="evidence" value="ECO:0007669"/>
    <property type="project" value="TreeGrafter"/>
</dbReference>
<evidence type="ECO:0000256" key="2">
    <source>
        <dbReference type="SAM" id="MobiDB-lite"/>
    </source>
</evidence>
<reference evidence="4 5" key="1">
    <citation type="submission" date="2018-04" db="EMBL/GenBank/DDBJ databases">
        <authorList>
            <person name="Vogel A."/>
        </authorList>
    </citation>
    <scope>NUCLEOTIDE SEQUENCE [LARGE SCALE GENOMIC DNA]</scope>
</reference>
<feature type="compositionally biased region" description="Polar residues" evidence="2">
    <location>
        <begin position="201"/>
        <end position="226"/>
    </location>
</feature>
<dbReference type="EMBL" id="OOIL02001350">
    <property type="protein sequence ID" value="VFQ74671.1"/>
    <property type="molecule type" value="Genomic_DNA"/>
</dbReference>
<name>A0A484LEC8_9ASTE</name>
<evidence type="ECO:0000256" key="1">
    <source>
        <dbReference type="ARBA" id="ARBA00010820"/>
    </source>
</evidence>
<dbReference type="AlphaFoldDB" id="A0A484LEC8"/>
<keyword evidence="5" id="KW-1185">Reference proteome</keyword>
<proteinExistence type="inferred from homology"/>
<feature type="region of interest" description="Disordered" evidence="2">
    <location>
        <begin position="195"/>
        <end position="277"/>
    </location>
</feature>
<protein>
    <recommendedName>
        <fullName evidence="3">Glabrous enhancer-binding protein-like DBD domain-containing protein</fullName>
    </recommendedName>
</protein>
<evidence type="ECO:0000259" key="3">
    <source>
        <dbReference type="Pfam" id="PF04504"/>
    </source>
</evidence>
<organism evidence="4 5">
    <name type="scientific">Cuscuta campestris</name>
    <dbReference type="NCBI Taxonomy" id="132261"/>
    <lineage>
        <taxon>Eukaryota</taxon>
        <taxon>Viridiplantae</taxon>
        <taxon>Streptophyta</taxon>
        <taxon>Embryophyta</taxon>
        <taxon>Tracheophyta</taxon>
        <taxon>Spermatophyta</taxon>
        <taxon>Magnoliopsida</taxon>
        <taxon>eudicotyledons</taxon>
        <taxon>Gunneridae</taxon>
        <taxon>Pentapetalae</taxon>
        <taxon>asterids</taxon>
        <taxon>lamiids</taxon>
        <taxon>Solanales</taxon>
        <taxon>Convolvulaceae</taxon>
        <taxon>Cuscuteae</taxon>
        <taxon>Cuscuta</taxon>
        <taxon>Cuscuta subgen. Grammica</taxon>
        <taxon>Cuscuta sect. Cleistogrammica</taxon>
    </lineage>
</organism>
<sequence length="424" mass="47574">MIQTLIVHRCFRLPGQLSFSWNPSMAMAAAARAETRPPSKDDEETSTEEPEEEDVDSESEGDQEKPDTQSSQKSQFSFESSESESDSKSANGSAIKPILKPTPLFPKSPESYSKSSSKRPKSKSVTEGEKKSGGRLWTDEDQVSLLRGMIQFKSEKGADPLAKMADFYEFLKDRLDFAFSKSQVQEKIRRLKKKFMKKGETSTSNPADSQIFQLSQKFWGSESGSGKNLDASSGKGKMLAEVKNPSDSKKIVESSNAVEKSKEKKKKAPKDEEIGARKKMKKEITVVEKDERTTSKGKDDQTIAERVGVQAIADEGKNDPSVGRGNGKQIAMNGVVQVEMGKREKDFRSKYPHFLNSFSVKYYPLTPEETLGKWKENAILLDCSVAEKVEKKWDNVWEEYGKLGRMVADLVSLQARMMHDEEHF</sequence>
<dbReference type="InterPro" id="IPR053932">
    <property type="entry name" value="GeBP-like_DBD"/>
</dbReference>
<dbReference type="PANTHER" id="PTHR31662:SF33">
    <property type="entry name" value="DNA-BINDING STOREKEEPER PROTEIN TRANSCRIPTIONAL REGULATOR-LIKE PROTEIN"/>
    <property type="match status" value="1"/>
</dbReference>
<feature type="region of interest" description="Disordered" evidence="2">
    <location>
        <begin position="27"/>
        <end position="140"/>
    </location>
</feature>
<feature type="compositionally biased region" description="Acidic residues" evidence="2">
    <location>
        <begin position="41"/>
        <end position="61"/>
    </location>
</feature>
<dbReference type="PANTHER" id="PTHR31662">
    <property type="entry name" value="BNAANNG10740D PROTEIN-RELATED"/>
    <property type="match status" value="1"/>
</dbReference>
<dbReference type="OrthoDB" id="661680at2759"/>
<gene>
    <name evidence="4" type="ORF">CCAM_LOCUS16447</name>
</gene>